<evidence type="ECO:0000256" key="5">
    <source>
        <dbReference type="ARBA" id="ARBA00018193"/>
    </source>
</evidence>
<comment type="catalytic activity">
    <reaction evidence="9 10 11">
        <text>6-phospho-D-gluconate + NADP(+) = D-ribulose 5-phosphate + CO2 + NADPH</text>
        <dbReference type="Rhea" id="RHEA:10116"/>
        <dbReference type="ChEBI" id="CHEBI:16526"/>
        <dbReference type="ChEBI" id="CHEBI:57783"/>
        <dbReference type="ChEBI" id="CHEBI:58121"/>
        <dbReference type="ChEBI" id="CHEBI:58349"/>
        <dbReference type="ChEBI" id="CHEBI:58759"/>
        <dbReference type="EC" id="1.1.1.44"/>
    </reaction>
</comment>
<evidence type="ECO:0000256" key="13">
    <source>
        <dbReference type="SAM" id="Phobius"/>
    </source>
</evidence>
<dbReference type="Pfam" id="PF00393">
    <property type="entry name" value="6PGD"/>
    <property type="match status" value="1"/>
</dbReference>
<keyword evidence="7 11" id="KW-0311">Gluconate utilization</keyword>
<name>A0ABY4CSQ5_9BACT</name>
<evidence type="ECO:0000256" key="11">
    <source>
        <dbReference type="RuleBase" id="RU000485"/>
    </source>
</evidence>
<dbReference type="Pfam" id="PF03446">
    <property type="entry name" value="NAD_binding_2"/>
    <property type="match status" value="1"/>
</dbReference>
<evidence type="ECO:0000256" key="8">
    <source>
        <dbReference type="ARBA" id="ARBA00023126"/>
    </source>
</evidence>
<keyword evidence="16" id="KW-1185">Reference proteome</keyword>
<dbReference type="SUPFAM" id="SSF48179">
    <property type="entry name" value="6-phosphogluconate dehydrogenase C-terminal domain-like"/>
    <property type="match status" value="1"/>
</dbReference>
<keyword evidence="8 10" id="KW-0570">Pentose shunt</keyword>
<dbReference type="GO" id="GO:0004616">
    <property type="term" value="F:phosphogluconate dehydrogenase (decarboxylating) activity"/>
    <property type="evidence" value="ECO:0007669"/>
    <property type="project" value="UniProtKB-EC"/>
</dbReference>
<evidence type="ECO:0000256" key="12">
    <source>
        <dbReference type="SAM" id="MobiDB-lite"/>
    </source>
</evidence>
<dbReference type="InterPro" id="IPR006183">
    <property type="entry name" value="Pgluconate_DH"/>
</dbReference>
<organism evidence="15 16">
    <name type="scientific">Hymenobacter tibetensis</name>
    <dbReference type="NCBI Taxonomy" id="497967"/>
    <lineage>
        <taxon>Bacteria</taxon>
        <taxon>Pseudomonadati</taxon>
        <taxon>Bacteroidota</taxon>
        <taxon>Cytophagia</taxon>
        <taxon>Cytophagales</taxon>
        <taxon>Hymenobacteraceae</taxon>
        <taxon>Hymenobacter</taxon>
    </lineage>
</organism>
<feature type="region of interest" description="Disordered" evidence="12">
    <location>
        <begin position="477"/>
        <end position="502"/>
    </location>
</feature>
<dbReference type="EMBL" id="CP094669">
    <property type="protein sequence ID" value="UOG73295.1"/>
    <property type="molecule type" value="Genomic_DNA"/>
</dbReference>
<accession>A0ABY4CSQ5</accession>
<comment type="similarity">
    <text evidence="3 10 11">Belongs to the 6-phosphogluconate dehydrogenase family.</text>
</comment>
<dbReference type="SUPFAM" id="SSF51735">
    <property type="entry name" value="NAD(P)-binding Rossmann-fold domains"/>
    <property type="match status" value="1"/>
</dbReference>
<dbReference type="Gene3D" id="1.10.1040.10">
    <property type="entry name" value="N-(1-d-carboxylethyl)-l-norvaline Dehydrogenase, domain 2"/>
    <property type="match status" value="1"/>
</dbReference>
<dbReference type="InterPro" id="IPR006113">
    <property type="entry name" value="6PGDH_Gnd/GntZ"/>
</dbReference>
<evidence type="ECO:0000256" key="2">
    <source>
        <dbReference type="ARBA" id="ARBA00004874"/>
    </source>
</evidence>
<protein>
    <recommendedName>
        <fullName evidence="5 10">6-phosphogluconate dehydrogenase, decarboxylating</fullName>
        <ecNumber evidence="4 10">1.1.1.44</ecNumber>
    </recommendedName>
</protein>
<evidence type="ECO:0000256" key="3">
    <source>
        <dbReference type="ARBA" id="ARBA00008419"/>
    </source>
</evidence>
<feature type="compositionally biased region" description="Basic and acidic residues" evidence="12">
    <location>
        <begin position="477"/>
        <end position="487"/>
    </location>
</feature>
<comment type="function">
    <text evidence="1 10">Catalyzes the oxidative decarboxylation of 6-phosphogluconate to ribulose 5-phosphate and CO(2), with concomitant reduction of NADP to NADPH.</text>
</comment>
<dbReference type="Gene3D" id="1.20.5.320">
    <property type="entry name" value="6-Phosphogluconate Dehydrogenase, domain 3"/>
    <property type="match status" value="1"/>
</dbReference>
<comment type="pathway">
    <text evidence="2 10 11">Carbohydrate degradation; pentose phosphate pathway; D-ribulose 5-phosphate from D-glucose 6-phosphate (oxidative stage): step 3/3.</text>
</comment>
<sequence length="502" mass="55114">MITMSATPTNYSFGMIGLGTMGRNLLLNLADHDFAVAGYDKDVSKVQLLAEEGEGLPVQGFSTLPEFIQSLQTPRSIMMLVPAGKIVDSVIDELRPLLSQGDIIIDGGNSHFTDTERRDKALEAEGLHFFGMGISGGEEGARFGPSMMPGGDKQAYETMRPMLEAVAAKVDGAPCVTYIGPGAAGHFVKMVHNGIEYGLMQLIAETYEVLKKGLKLDNEAIGQVFAKWNEGRLQSFLLDITKDIFKYIAPDTDHLLLDDIKDEARSKGTGKWTSQIAMDLTAPIPTIDTAVSMRDASRFKGLREQLAGLYSQNDEATLNVNQDEFLANLEQAFYFSMMLSYAQGMHMLAKASEEYGYELQLAEIAKIWRGGCIIRSSFLNDIFNAYQSTPDLAHLLLDQQVQRLVQEVVPGARAVVGAAVAAGIAVPGYASALGYFDSFRSARMPSNLIQAQRDYFGAHTYELIGHEGVFHTQWTPKMEKPENKQDAQVEENQGEQPVTPNK</sequence>
<dbReference type="InterPro" id="IPR006114">
    <property type="entry name" value="6PGDH_C"/>
</dbReference>
<keyword evidence="13" id="KW-0812">Transmembrane</keyword>
<evidence type="ECO:0000256" key="7">
    <source>
        <dbReference type="ARBA" id="ARBA00023064"/>
    </source>
</evidence>
<gene>
    <name evidence="15" type="primary">gndA</name>
    <name evidence="15" type="ORF">MTX78_14305</name>
</gene>
<dbReference type="PRINTS" id="PR00076">
    <property type="entry name" value="6PGDHDRGNASE"/>
</dbReference>
<dbReference type="InterPro" id="IPR008927">
    <property type="entry name" value="6-PGluconate_DH-like_C_sf"/>
</dbReference>
<dbReference type="InterPro" id="IPR013328">
    <property type="entry name" value="6PGD_dom2"/>
</dbReference>
<dbReference type="PANTHER" id="PTHR11811">
    <property type="entry name" value="6-PHOSPHOGLUCONATE DEHYDROGENASE"/>
    <property type="match status" value="1"/>
</dbReference>
<dbReference type="InterPro" id="IPR036291">
    <property type="entry name" value="NAD(P)-bd_dom_sf"/>
</dbReference>
<reference evidence="15 16" key="1">
    <citation type="submission" date="2022-03" db="EMBL/GenBank/DDBJ databases">
        <title>Hymenobactersp. isolated from the air.</title>
        <authorList>
            <person name="Won M."/>
            <person name="Kwon S.-W."/>
        </authorList>
    </citation>
    <scope>NUCLEOTIDE SEQUENCE [LARGE SCALE GENOMIC DNA]</scope>
    <source>
        <strain evidence="15 16">KACC 21982</strain>
    </source>
</reference>
<dbReference type="NCBIfam" id="NF006765">
    <property type="entry name" value="PRK09287.1"/>
    <property type="match status" value="1"/>
</dbReference>
<dbReference type="EC" id="1.1.1.44" evidence="4 10"/>
<evidence type="ECO:0000256" key="1">
    <source>
        <dbReference type="ARBA" id="ARBA00002526"/>
    </source>
</evidence>
<dbReference type="Gene3D" id="3.40.50.720">
    <property type="entry name" value="NAD(P)-binding Rossmann-like Domain"/>
    <property type="match status" value="1"/>
</dbReference>
<keyword evidence="6 10" id="KW-0560">Oxidoreductase</keyword>
<evidence type="ECO:0000256" key="9">
    <source>
        <dbReference type="ARBA" id="ARBA00048640"/>
    </source>
</evidence>
<keyword evidence="10 11" id="KW-0521">NADP</keyword>
<comment type="subunit">
    <text evidence="10">Homodimer.</text>
</comment>
<dbReference type="NCBIfam" id="TIGR00873">
    <property type="entry name" value="gnd"/>
    <property type="match status" value="1"/>
</dbReference>
<evidence type="ECO:0000256" key="4">
    <source>
        <dbReference type="ARBA" id="ARBA00013011"/>
    </source>
</evidence>
<proteinExistence type="inferred from homology"/>
<dbReference type="PIRSF" id="PIRSF000109">
    <property type="entry name" value="6PGD"/>
    <property type="match status" value="1"/>
</dbReference>
<keyword evidence="13" id="KW-1133">Transmembrane helix</keyword>
<evidence type="ECO:0000256" key="10">
    <source>
        <dbReference type="PIRNR" id="PIRNR000109"/>
    </source>
</evidence>
<keyword evidence="13" id="KW-0472">Membrane</keyword>
<evidence type="ECO:0000313" key="16">
    <source>
        <dbReference type="Proteomes" id="UP000831113"/>
    </source>
</evidence>
<dbReference type="InterPro" id="IPR006115">
    <property type="entry name" value="6PGDH_NADP-bd"/>
</dbReference>
<dbReference type="SMART" id="SM01350">
    <property type="entry name" value="6PGD"/>
    <property type="match status" value="1"/>
</dbReference>
<feature type="domain" description="6-phosphogluconate dehydrogenase C-terminal" evidence="14">
    <location>
        <begin position="185"/>
        <end position="475"/>
    </location>
</feature>
<evidence type="ECO:0000256" key="6">
    <source>
        <dbReference type="ARBA" id="ARBA00023002"/>
    </source>
</evidence>
<evidence type="ECO:0000313" key="15">
    <source>
        <dbReference type="EMBL" id="UOG73295.1"/>
    </source>
</evidence>
<dbReference type="Proteomes" id="UP000831113">
    <property type="component" value="Chromosome"/>
</dbReference>
<evidence type="ECO:0000259" key="14">
    <source>
        <dbReference type="SMART" id="SM01350"/>
    </source>
</evidence>
<feature type="transmembrane region" description="Helical" evidence="13">
    <location>
        <begin position="414"/>
        <end position="436"/>
    </location>
</feature>